<dbReference type="GO" id="GO:0008270">
    <property type="term" value="F:zinc ion binding"/>
    <property type="evidence" value="ECO:0007669"/>
    <property type="project" value="InterPro"/>
</dbReference>
<dbReference type="Pfam" id="PF00107">
    <property type="entry name" value="ADH_zinc_N"/>
    <property type="match status" value="1"/>
</dbReference>
<dbReference type="GO" id="GO:0016491">
    <property type="term" value="F:oxidoreductase activity"/>
    <property type="evidence" value="ECO:0007669"/>
    <property type="project" value="InterPro"/>
</dbReference>
<keyword evidence="1" id="KW-1133">Transmembrane helix</keyword>
<evidence type="ECO:0000313" key="3">
    <source>
        <dbReference type="EMBL" id="KAG2209534.1"/>
    </source>
</evidence>
<sequence>MSSDREDGKETNSLVNDSTETSQAGTIGTLDFYVWTLISAIGIIFCLIHTEQEHFWSWTGATAAESQSLKSKIVVSVMSAVIGGCTIAILIRTISAVSFTLMKYQGANFSHFVSVVGGYSPSCLPLLYAGGRWFGIILVFVILIISTVTRQLAVVSMGVRLVSSNATMSAYTRDYKSCNAIGYISSIGRNLPSSTLDAFDSLRNQNATYTNEYYDRSIPEGLRGVATFQRELPFANVSCKKVADDVTFSSVAPMRPYLQNNSASSNGYSSWTAAMAVVLNRDQEGGTSPQWVLCTIDIGHATALTTCQDTLCHTERVSSITPFESVNADSALIFMTTMFKMVAPGSSVARSPLASWMLGADVTGEISIDEKIPGESLEKVQERVGIFGTVVGRIMCDYNNGEPYEDTVTFQSNYIASEYYVYGILWKWPFWLLAGFIFVVWIVCMIALRITPESRLISIEWLLSQYITRNRYGYLSGGSLVEAHQKSLLQVVDENFNDKGPEELTVSTIPPPAEPKKGELQIQVKAVGLNFFDTLMIQGKYQIRPPFPFIPGGEFSGIVLKSTVSQFKAGDRVFGSGYSFAEIVNVNASMVLSMPKNFSFEQAAGLFITYPTSYAALVLRANLKAGEYCLVHAAAGGVGIAAVQIAKAMGAIVIATAGSAEKLEITKKFGADYVVNYRDKDWTEQVKKITKGHGADVVYDPVGMVEQSTKCTAWNGRILIIGFAQGTIEKIPANRLLLKNISAVGLHWGAYVKNEPERIPEVWNALFSLFESGQLKPALYEKVYTLATIPEGLKAINERVSYAKVVAKIGHGESRL</sequence>
<name>A0A8H7RDS5_9FUNG</name>
<evidence type="ECO:0000259" key="2">
    <source>
        <dbReference type="SMART" id="SM00829"/>
    </source>
</evidence>
<dbReference type="InterPro" id="IPR002364">
    <property type="entry name" value="Quin_OxRdtase/zeta-crystal_CS"/>
</dbReference>
<feature type="transmembrane region" description="Helical" evidence="1">
    <location>
        <begin position="32"/>
        <end position="50"/>
    </location>
</feature>
<dbReference type="PANTHER" id="PTHR43677">
    <property type="entry name" value="SHORT-CHAIN DEHYDROGENASE/REDUCTASE"/>
    <property type="match status" value="1"/>
</dbReference>
<dbReference type="PROSITE" id="PS01162">
    <property type="entry name" value="QOR_ZETA_CRYSTAL"/>
    <property type="match status" value="1"/>
</dbReference>
<dbReference type="InterPro" id="IPR013149">
    <property type="entry name" value="ADH-like_C"/>
</dbReference>
<gene>
    <name evidence="3" type="ORF">INT47_008378</name>
</gene>
<dbReference type="PANTHER" id="PTHR43677:SF4">
    <property type="entry name" value="QUINONE OXIDOREDUCTASE-LIKE PROTEIN 2"/>
    <property type="match status" value="1"/>
</dbReference>
<keyword evidence="1" id="KW-0812">Transmembrane</keyword>
<dbReference type="Gene3D" id="3.90.180.10">
    <property type="entry name" value="Medium-chain alcohol dehydrogenases, catalytic domain"/>
    <property type="match status" value="1"/>
</dbReference>
<feature type="transmembrane region" description="Helical" evidence="1">
    <location>
        <begin position="133"/>
        <end position="153"/>
    </location>
</feature>
<evidence type="ECO:0000313" key="4">
    <source>
        <dbReference type="Proteomes" id="UP000603453"/>
    </source>
</evidence>
<dbReference type="InterPro" id="IPR020843">
    <property type="entry name" value="ER"/>
</dbReference>
<dbReference type="OrthoDB" id="10257049at2759"/>
<dbReference type="Gene3D" id="3.40.50.720">
    <property type="entry name" value="NAD(P)-binding Rossmann-like Domain"/>
    <property type="match status" value="1"/>
</dbReference>
<dbReference type="SMART" id="SM00829">
    <property type="entry name" value="PKS_ER"/>
    <property type="match status" value="1"/>
</dbReference>
<dbReference type="AlphaFoldDB" id="A0A8H7RDS5"/>
<dbReference type="InterPro" id="IPR011032">
    <property type="entry name" value="GroES-like_sf"/>
</dbReference>
<feature type="transmembrane region" description="Helical" evidence="1">
    <location>
        <begin position="430"/>
        <end position="450"/>
    </location>
</feature>
<accession>A0A8H7RDS5</accession>
<feature type="transmembrane region" description="Helical" evidence="1">
    <location>
        <begin position="73"/>
        <end position="94"/>
    </location>
</feature>
<feature type="domain" description="Enoyl reductase (ER)" evidence="2">
    <location>
        <begin position="500"/>
        <end position="807"/>
    </location>
</feature>
<comment type="caution">
    <text evidence="3">The sequence shown here is derived from an EMBL/GenBank/DDBJ whole genome shotgun (WGS) entry which is preliminary data.</text>
</comment>
<dbReference type="Proteomes" id="UP000603453">
    <property type="component" value="Unassembled WGS sequence"/>
</dbReference>
<dbReference type="Pfam" id="PF08240">
    <property type="entry name" value="ADH_N"/>
    <property type="match status" value="1"/>
</dbReference>
<organism evidence="3 4">
    <name type="scientific">Mucor saturninus</name>
    <dbReference type="NCBI Taxonomy" id="64648"/>
    <lineage>
        <taxon>Eukaryota</taxon>
        <taxon>Fungi</taxon>
        <taxon>Fungi incertae sedis</taxon>
        <taxon>Mucoromycota</taxon>
        <taxon>Mucoromycotina</taxon>
        <taxon>Mucoromycetes</taxon>
        <taxon>Mucorales</taxon>
        <taxon>Mucorineae</taxon>
        <taxon>Mucoraceae</taxon>
        <taxon>Mucor</taxon>
    </lineage>
</organism>
<keyword evidence="4" id="KW-1185">Reference proteome</keyword>
<dbReference type="SUPFAM" id="SSF50129">
    <property type="entry name" value="GroES-like"/>
    <property type="match status" value="1"/>
</dbReference>
<dbReference type="InterPro" id="IPR051397">
    <property type="entry name" value="Zn-ADH-like_protein"/>
</dbReference>
<protein>
    <recommendedName>
        <fullName evidence="2">Enoyl reductase (ER) domain-containing protein</fullName>
    </recommendedName>
</protein>
<dbReference type="EMBL" id="JAEPRD010000015">
    <property type="protein sequence ID" value="KAG2209534.1"/>
    <property type="molecule type" value="Genomic_DNA"/>
</dbReference>
<dbReference type="CDD" id="cd08241">
    <property type="entry name" value="QOR1"/>
    <property type="match status" value="1"/>
</dbReference>
<keyword evidence="1" id="KW-0472">Membrane</keyword>
<proteinExistence type="predicted"/>
<dbReference type="InterPro" id="IPR013154">
    <property type="entry name" value="ADH-like_N"/>
</dbReference>
<dbReference type="InterPro" id="IPR036291">
    <property type="entry name" value="NAD(P)-bd_dom_sf"/>
</dbReference>
<dbReference type="GO" id="GO:0005739">
    <property type="term" value="C:mitochondrion"/>
    <property type="evidence" value="ECO:0007669"/>
    <property type="project" value="TreeGrafter"/>
</dbReference>
<dbReference type="SUPFAM" id="SSF51735">
    <property type="entry name" value="NAD(P)-binding Rossmann-fold domains"/>
    <property type="match status" value="1"/>
</dbReference>
<reference evidence="3" key="1">
    <citation type="submission" date="2020-12" db="EMBL/GenBank/DDBJ databases">
        <title>Metabolic potential, ecology and presence of endohyphal bacteria is reflected in genomic diversity of Mucoromycotina.</title>
        <authorList>
            <person name="Muszewska A."/>
            <person name="Okrasinska A."/>
            <person name="Steczkiewicz K."/>
            <person name="Drgas O."/>
            <person name="Orlowska M."/>
            <person name="Perlinska-Lenart U."/>
            <person name="Aleksandrzak-Piekarczyk T."/>
            <person name="Szatraj K."/>
            <person name="Zielenkiewicz U."/>
            <person name="Pilsyk S."/>
            <person name="Malc E."/>
            <person name="Mieczkowski P."/>
            <person name="Kruszewska J.S."/>
            <person name="Biernat P."/>
            <person name="Pawlowska J."/>
        </authorList>
    </citation>
    <scope>NUCLEOTIDE SEQUENCE</scope>
    <source>
        <strain evidence="3">WA0000017839</strain>
    </source>
</reference>
<evidence type="ECO:0000256" key="1">
    <source>
        <dbReference type="SAM" id="Phobius"/>
    </source>
</evidence>